<reference evidence="2 3" key="1">
    <citation type="submission" date="2021-02" db="EMBL/GenBank/DDBJ databases">
        <title>FDA dAtabase for Regulatory Grade micrObial Sequences (FDA-ARGOS): Supporting development and validation of Infectious Disease Dx tests.</title>
        <authorList>
            <person name="Minogue T."/>
            <person name="Wolcott M."/>
            <person name="Wasieloski L."/>
            <person name="Aguilar W."/>
            <person name="Moore D."/>
            <person name="Jaissle J."/>
            <person name="Tallon L."/>
            <person name="Sadzewicz L."/>
            <person name="Zhao X."/>
            <person name="Boylan J."/>
            <person name="Ott S."/>
            <person name="Bowen H."/>
            <person name="Vavikolanu K."/>
            <person name="Mehta A."/>
            <person name="Aluvathingal J."/>
            <person name="Nadendla S."/>
            <person name="Yan Y."/>
            <person name="Sichtig H."/>
        </authorList>
    </citation>
    <scope>NUCLEOTIDE SEQUENCE [LARGE SCALE GENOMIC DNA]</scope>
    <source>
        <strain evidence="2 3">FDAARGOS_1272</strain>
    </source>
</reference>
<accession>A0A892IAJ7</accession>
<organism evidence="2 3">
    <name type="scientific">Burkholderia dolosa</name>
    <dbReference type="NCBI Taxonomy" id="152500"/>
    <lineage>
        <taxon>Bacteria</taxon>
        <taxon>Pseudomonadati</taxon>
        <taxon>Pseudomonadota</taxon>
        <taxon>Betaproteobacteria</taxon>
        <taxon>Burkholderiales</taxon>
        <taxon>Burkholderiaceae</taxon>
        <taxon>Burkholderia</taxon>
        <taxon>Burkholderia cepacia complex</taxon>
    </lineage>
</organism>
<feature type="domain" description="Type IV / VI secretion system DotU" evidence="1">
    <location>
        <begin position="10"/>
        <end position="204"/>
    </location>
</feature>
<evidence type="ECO:0000259" key="1">
    <source>
        <dbReference type="Pfam" id="PF09850"/>
    </source>
</evidence>
<proteinExistence type="predicted"/>
<dbReference type="Proteomes" id="UP000625568">
    <property type="component" value="Chromosome 1"/>
</dbReference>
<sequence length="231" mass="25477">MTLDRSGAALRASLQETVLHVALLAQRASIPEIHVWRARCIGLVERLDQAMRDGGYAADIVRDVGIAQCELLDDVTLRHLPAGKQDEWLRETLLFRFHRLRSDAGGITARFDAWSSAADSDAQLLDVYRTLLDLRPSPDGDDVRDVPNARCAATSHGEQRVAQSASEPARSFARRFAAAAARAWTPLWQAMVAMAVLAAVWIACDISLRRAVERLPESAARVALNSEEARR</sequence>
<gene>
    <name evidence="2" type="ORF">I6K02_05965</name>
</gene>
<protein>
    <submittedName>
        <fullName evidence="2">DotU family type IV/VI secretion system protein</fullName>
    </submittedName>
</protein>
<dbReference type="InterPro" id="IPR017732">
    <property type="entry name" value="T4/T6SS_DotU"/>
</dbReference>
<dbReference type="Gene3D" id="1.25.40.590">
    <property type="entry name" value="Type IV / VI secretion system, DotU"/>
    <property type="match status" value="1"/>
</dbReference>
<dbReference type="GeneID" id="93126156"/>
<name>A0A892IAJ7_9BURK</name>
<keyword evidence="3" id="KW-1185">Reference proteome</keyword>
<dbReference type="EMBL" id="CP069482">
    <property type="protein sequence ID" value="QRO78451.1"/>
    <property type="molecule type" value="Genomic_DNA"/>
</dbReference>
<dbReference type="Pfam" id="PF09850">
    <property type="entry name" value="DotU"/>
    <property type="match status" value="1"/>
</dbReference>
<evidence type="ECO:0000313" key="2">
    <source>
        <dbReference type="EMBL" id="QRO78451.1"/>
    </source>
</evidence>
<evidence type="ECO:0000313" key="3">
    <source>
        <dbReference type="Proteomes" id="UP000625568"/>
    </source>
</evidence>
<dbReference type="RefSeq" id="WP_081293564.1">
    <property type="nucleotide sequence ID" value="NZ_CABVPR010000030.1"/>
</dbReference>
<dbReference type="AlphaFoldDB" id="A0A892IAJ7"/>
<dbReference type="InterPro" id="IPR038522">
    <property type="entry name" value="T4/T6SS_DotU_sf"/>
</dbReference>